<sequence>MRNLLLILFMIPLLANCQSEKNALSKYAANVGDIAFNEDTDRSNFKRCLSDDFTFQYYNDLKGFQYKGEKIEIERKLAALNLQDDRNENGYITIRFIVNCEGKTGMFRVQQMNENYQKFAFDKKFGDQLLKFTENLDGWIPKEYEGRKLDYYQYLTFKIENGKVSEILP</sequence>
<comment type="caution">
    <text evidence="1">The sequence shown here is derived from an EMBL/GenBank/DDBJ whole genome shotgun (WGS) entry which is preliminary data.</text>
</comment>
<name>A0A0C1FMX4_9FLAO</name>
<reference evidence="1 2" key="1">
    <citation type="submission" date="2014-10" db="EMBL/GenBank/DDBJ databases">
        <title>Kaistella jeonii genome.</title>
        <authorList>
            <person name="Clayton J.T."/>
            <person name="Newman J.D."/>
        </authorList>
    </citation>
    <scope>NUCLEOTIDE SEQUENCE [LARGE SCALE GENOMIC DNA]</scope>
    <source>
        <strain evidence="1 2">DSM 17048</strain>
    </source>
</reference>
<evidence type="ECO:0000313" key="2">
    <source>
        <dbReference type="Proteomes" id="UP000031473"/>
    </source>
</evidence>
<dbReference type="STRING" id="266749.SAMN05421876_10571"/>
<keyword evidence="2" id="KW-1185">Reference proteome</keyword>
<accession>A0A0C1FMX4</accession>
<dbReference type="Proteomes" id="UP000031473">
    <property type="component" value="Unassembled WGS sequence"/>
</dbReference>
<organism evidence="1 2">
    <name type="scientific">Kaistella jeonii</name>
    <dbReference type="NCBI Taxonomy" id="266749"/>
    <lineage>
        <taxon>Bacteria</taxon>
        <taxon>Pseudomonadati</taxon>
        <taxon>Bacteroidota</taxon>
        <taxon>Flavobacteriia</taxon>
        <taxon>Flavobacteriales</taxon>
        <taxon>Weeksellaceae</taxon>
        <taxon>Chryseobacterium group</taxon>
        <taxon>Kaistella</taxon>
    </lineage>
</organism>
<dbReference type="AlphaFoldDB" id="A0A0C1FMX4"/>
<gene>
    <name evidence="1" type="ORF">OA86_06750</name>
</gene>
<evidence type="ECO:0000313" key="1">
    <source>
        <dbReference type="EMBL" id="KIA89294.1"/>
    </source>
</evidence>
<dbReference type="OrthoDB" id="883593at2"/>
<protein>
    <recommendedName>
        <fullName evidence="3">TonB C-terminal domain-containing protein</fullName>
    </recommendedName>
</protein>
<evidence type="ECO:0008006" key="3">
    <source>
        <dbReference type="Google" id="ProtNLM"/>
    </source>
</evidence>
<proteinExistence type="predicted"/>
<dbReference type="EMBL" id="JSYL01000003">
    <property type="protein sequence ID" value="KIA89294.1"/>
    <property type="molecule type" value="Genomic_DNA"/>
</dbReference>
<dbReference type="RefSeq" id="WP_039350817.1">
    <property type="nucleotide sequence ID" value="NZ_FOLA01000005.1"/>
</dbReference>